<comment type="caution">
    <text evidence="2">The sequence shown here is derived from an EMBL/GenBank/DDBJ whole genome shotgun (WGS) entry which is preliminary data.</text>
</comment>
<organism evidence="2 3">
    <name type="scientific">Periplaneta americana</name>
    <name type="common">American cockroach</name>
    <name type="synonym">Blatta americana</name>
    <dbReference type="NCBI Taxonomy" id="6978"/>
    <lineage>
        <taxon>Eukaryota</taxon>
        <taxon>Metazoa</taxon>
        <taxon>Ecdysozoa</taxon>
        <taxon>Arthropoda</taxon>
        <taxon>Hexapoda</taxon>
        <taxon>Insecta</taxon>
        <taxon>Pterygota</taxon>
        <taxon>Neoptera</taxon>
        <taxon>Polyneoptera</taxon>
        <taxon>Dictyoptera</taxon>
        <taxon>Blattodea</taxon>
        <taxon>Blattoidea</taxon>
        <taxon>Blattidae</taxon>
        <taxon>Blattinae</taxon>
        <taxon>Periplaneta</taxon>
    </lineage>
</organism>
<dbReference type="Proteomes" id="UP001148838">
    <property type="component" value="Unassembled WGS sequence"/>
</dbReference>
<reference evidence="2 3" key="1">
    <citation type="journal article" date="2022" name="Allergy">
        <title>Genome assembly and annotation of Periplaneta americana reveal a comprehensive cockroach allergen profile.</title>
        <authorList>
            <person name="Wang L."/>
            <person name="Xiong Q."/>
            <person name="Saelim N."/>
            <person name="Wang L."/>
            <person name="Nong W."/>
            <person name="Wan A.T."/>
            <person name="Shi M."/>
            <person name="Liu X."/>
            <person name="Cao Q."/>
            <person name="Hui J.H.L."/>
            <person name="Sookrung N."/>
            <person name="Leung T.F."/>
            <person name="Tungtrongchitr A."/>
            <person name="Tsui S.K.W."/>
        </authorList>
    </citation>
    <scope>NUCLEOTIDE SEQUENCE [LARGE SCALE GENOMIC DNA]</scope>
    <source>
        <strain evidence="2">PWHHKU_190912</strain>
    </source>
</reference>
<sequence>MCKVAQVLEGVPVGEIDSVYVCDIPLFKYARLTSCVVERSFSQYKSLFRDNRHAFMMENLEMTFAVHCNSRPTTSTQVWLMMYNPDKGKRKNFEKRREEKRREEKRREEKRREEKRREEKRREEKRREEKRREEKRSTSQSTVLTPTCPGDAVGFTCTTLPGEGQMYEIRPYLERIFFFFFMCVPHPGINNMRAVTSHGAPPRQPSSCPNTRLIRGTKQTESLLEVSKICSDSLLNKGK</sequence>
<proteinExistence type="predicted"/>
<feature type="region of interest" description="Disordered" evidence="1">
    <location>
        <begin position="91"/>
        <end position="147"/>
    </location>
</feature>
<accession>A0ABQ8U054</accession>
<protein>
    <submittedName>
        <fullName evidence="2">Uncharacterized protein</fullName>
    </submittedName>
</protein>
<feature type="compositionally biased region" description="Basic and acidic residues" evidence="1">
    <location>
        <begin position="95"/>
        <end position="137"/>
    </location>
</feature>
<name>A0ABQ8U054_PERAM</name>
<dbReference type="EMBL" id="JAJSOF020000001">
    <property type="protein sequence ID" value="KAJ4451473.1"/>
    <property type="molecule type" value="Genomic_DNA"/>
</dbReference>
<evidence type="ECO:0000256" key="1">
    <source>
        <dbReference type="SAM" id="MobiDB-lite"/>
    </source>
</evidence>
<evidence type="ECO:0000313" key="2">
    <source>
        <dbReference type="EMBL" id="KAJ4451473.1"/>
    </source>
</evidence>
<gene>
    <name evidence="2" type="ORF">ANN_02936</name>
</gene>
<evidence type="ECO:0000313" key="3">
    <source>
        <dbReference type="Proteomes" id="UP001148838"/>
    </source>
</evidence>
<keyword evidence="3" id="KW-1185">Reference proteome</keyword>